<dbReference type="InterPro" id="IPR036291">
    <property type="entry name" value="NAD(P)-bd_dom_sf"/>
</dbReference>
<dbReference type="GO" id="GO:0003978">
    <property type="term" value="F:UDP-glucose 4-epimerase activity"/>
    <property type="evidence" value="ECO:0007669"/>
    <property type="project" value="UniProtKB-UniRule"/>
</dbReference>
<gene>
    <name evidence="12" type="ORF">BAU07_07510</name>
</gene>
<dbReference type="Gene3D" id="3.40.50.720">
    <property type="entry name" value="NAD(P)-binding Rossmann-like Domain"/>
    <property type="match status" value="1"/>
</dbReference>
<dbReference type="EMBL" id="CP016172">
    <property type="protein sequence ID" value="ANN76978.1"/>
    <property type="molecule type" value="Genomic_DNA"/>
</dbReference>
<name>A0A193GBH2_9BORD</name>
<dbReference type="Pfam" id="PF16363">
    <property type="entry name" value="GDP_Man_Dehyd"/>
    <property type="match status" value="1"/>
</dbReference>
<dbReference type="CDD" id="cd05247">
    <property type="entry name" value="UDP_G4E_1_SDR_e"/>
    <property type="match status" value="1"/>
</dbReference>
<comment type="catalytic activity">
    <reaction evidence="1 9">
        <text>UDP-alpha-D-glucose = UDP-alpha-D-galactose</text>
        <dbReference type="Rhea" id="RHEA:22168"/>
        <dbReference type="ChEBI" id="CHEBI:58885"/>
        <dbReference type="ChEBI" id="CHEBI:66914"/>
        <dbReference type="EC" id="5.1.3.2"/>
    </reaction>
</comment>
<evidence type="ECO:0000259" key="11">
    <source>
        <dbReference type="Pfam" id="PF16363"/>
    </source>
</evidence>
<dbReference type="Gene3D" id="3.90.25.10">
    <property type="entry name" value="UDP-galactose 4-epimerase, domain 1"/>
    <property type="match status" value="1"/>
</dbReference>
<keyword evidence="9" id="KW-0119">Carbohydrate metabolism</keyword>
<evidence type="ECO:0000256" key="1">
    <source>
        <dbReference type="ARBA" id="ARBA00000083"/>
    </source>
</evidence>
<keyword evidence="7 9" id="KW-0520">NAD</keyword>
<evidence type="ECO:0000256" key="6">
    <source>
        <dbReference type="ARBA" id="ARBA00018569"/>
    </source>
</evidence>
<proteinExistence type="inferred from homology"/>
<comment type="subunit">
    <text evidence="9">Homodimer.</text>
</comment>
<evidence type="ECO:0000313" key="13">
    <source>
        <dbReference type="Proteomes" id="UP000091926"/>
    </source>
</evidence>
<evidence type="ECO:0000256" key="7">
    <source>
        <dbReference type="ARBA" id="ARBA00023027"/>
    </source>
</evidence>
<dbReference type="InterPro" id="IPR016040">
    <property type="entry name" value="NAD(P)-bd_dom"/>
</dbReference>
<evidence type="ECO:0000256" key="2">
    <source>
        <dbReference type="ARBA" id="ARBA00001911"/>
    </source>
</evidence>
<dbReference type="RefSeq" id="WP_066655513.1">
    <property type="nucleotide sequence ID" value="NZ_CBCSCL010000019.1"/>
</dbReference>
<organism evidence="12 13">
    <name type="scientific">Bordetella flabilis</name>
    <dbReference type="NCBI Taxonomy" id="463014"/>
    <lineage>
        <taxon>Bacteria</taxon>
        <taxon>Pseudomonadati</taxon>
        <taxon>Pseudomonadota</taxon>
        <taxon>Betaproteobacteria</taxon>
        <taxon>Burkholderiales</taxon>
        <taxon>Alcaligenaceae</taxon>
        <taxon>Bordetella</taxon>
    </lineage>
</organism>
<dbReference type="UniPathway" id="UPA00214"/>
<evidence type="ECO:0000256" key="10">
    <source>
        <dbReference type="SAM" id="MobiDB-lite"/>
    </source>
</evidence>
<comment type="cofactor">
    <cofactor evidence="2 9">
        <name>NAD(+)</name>
        <dbReference type="ChEBI" id="CHEBI:57540"/>
    </cofactor>
</comment>
<evidence type="ECO:0000313" key="12">
    <source>
        <dbReference type="EMBL" id="ANN76978.1"/>
    </source>
</evidence>
<dbReference type="AlphaFoldDB" id="A0A193GBH2"/>
<accession>A0A193GBH2</accession>
<evidence type="ECO:0000256" key="3">
    <source>
        <dbReference type="ARBA" id="ARBA00004947"/>
    </source>
</evidence>
<dbReference type="PANTHER" id="PTHR43725:SF47">
    <property type="entry name" value="UDP-GLUCOSE 4-EPIMERASE"/>
    <property type="match status" value="1"/>
</dbReference>
<keyword evidence="8 9" id="KW-0413">Isomerase</keyword>
<comment type="pathway">
    <text evidence="3 9">Carbohydrate metabolism; galactose metabolism.</text>
</comment>
<dbReference type="NCBIfam" id="TIGR01179">
    <property type="entry name" value="galE"/>
    <property type="match status" value="1"/>
</dbReference>
<keyword evidence="13" id="KW-1185">Reference proteome</keyword>
<evidence type="ECO:0000256" key="4">
    <source>
        <dbReference type="ARBA" id="ARBA00007637"/>
    </source>
</evidence>
<evidence type="ECO:0000256" key="9">
    <source>
        <dbReference type="RuleBase" id="RU366046"/>
    </source>
</evidence>
<feature type="domain" description="NAD(P)-binding" evidence="11">
    <location>
        <begin position="7"/>
        <end position="331"/>
    </location>
</feature>
<dbReference type="NCBIfam" id="NF007956">
    <property type="entry name" value="PRK10675.1"/>
    <property type="match status" value="1"/>
</dbReference>
<feature type="region of interest" description="Disordered" evidence="10">
    <location>
        <begin position="342"/>
        <end position="368"/>
    </location>
</feature>
<evidence type="ECO:0000256" key="5">
    <source>
        <dbReference type="ARBA" id="ARBA00013189"/>
    </source>
</evidence>
<sequence>MSNDAILVTGGAGFIGTHVLVELVQAGYQPIVLDDFSNSRPQALRRVARIVGRAVEHVAGDIRSPAVVSALFASLRDRGTPIRCVVHMAGCKAVGESVRDPLKYYDVNVGGTMNLLRAMRGFNVNRLVFSSSATVYGEPCALPITEAHRLDATSPYGRSKLTIEGIIADLCAADPRFGAVALRYFNPIGAHPSGLIGECPNAEPDNLFPYMTQVAVGTRPRLTVFGNDYPTVDGTGVRDYLHVVDLARGHVRAVDRALRLPPGMLAVNLGTGKGTSVLQLIECFEQATGLRIPYTVAPRRAGDVDAMWADATLAERELGWRARYGLADMCAHGWHWQQSNPDGYADDRIDAGGRQAPAQRRREPAEVS</sequence>
<dbReference type="Proteomes" id="UP000091926">
    <property type="component" value="Chromosome"/>
</dbReference>
<protein>
    <recommendedName>
        <fullName evidence="6 9">UDP-glucose 4-epimerase</fullName>
        <ecNumber evidence="5 9">5.1.3.2</ecNumber>
    </recommendedName>
</protein>
<dbReference type="GO" id="GO:0005829">
    <property type="term" value="C:cytosol"/>
    <property type="evidence" value="ECO:0007669"/>
    <property type="project" value="TreeGrafter"/>
</dbReference>
<dbReference type="GO" id="GO:0006012">
    <property type="term" value="P:galactose metabolic process"/>
    <property type="evidence" value="ECO:0007669"/>
    <property type="project" value="UniProtKB-UniPathway"/>
</dbReference>
<dbReference type="SUPFAM" id="SSF51735">
    <property type="entry name" value="NAD(P)-binding Rossmann-fold domains"/>
    <property type="match status" value="1"/>
</dbReference>
<dbReference type="EC" id="5.1.3.2" evidence="5 9"/>
<evidence type="ECO:0000256" key="8">
    <source>
        <dbReference type="ARBA" id="ARBA00023235"/>
    </source>
</evidence>
<dbReference type="PANTHER" id="PTHR43725">
    <property type="entry name" value="UDP-GLUCOSE 4-EPIMERASE"/>
    <property type="match status" value="1"/>
</dbReference>
<dbReference type="InterPro" id="IPR005886">
    <property type="entry name" value="UDP_G4E"/>
</dbReference>
<reference evidence="12 13" key="1">
    <citation type="submission" date="2016-06" db="EMBL/GenBank/DDBJ databases">
        <title>Complete genome sequences of Bordetella bronchialis and Bordetella flabilis.</title>
        <authorList>
            <person name="LiPuma J.J."/>
            <person name="Spilker T."/>
        </authorList>
    </citation>
    <scope>NUCLEOTIDE SEQUENCE [LARGE SCALE GENOMIC DNA]</scope>
    <source>
        <strain evidence="12 13">AU10664</strain>
    </source>
</reference>
<dbReference type="OrthoDB" id="9803010at2"/>
<dbReference type="STRING" id="463014.BAU07_07510"/>
<dbReference type="KEGG" id="bfz:BAU07_07510"/>
<comment type="similarity">
    <text evidence="4 9">Belongs to the NAD(P)-dependent epimerase/dehydratase family.</text>
</comment>